<organism evidence="6 7">
    <name type="scientific">Spirilliplanes yamanashiensis</name>
    <dbReference type="NCBI Taxonomy" id="42233"/>
    <lineage>
        <taxon>Bacteria</taxon>
        <taxon>Bacillati</taxon>
        <taxon>Actinomycetota</taxon>
        <taxon>Actinomycetes</taxon>
        <taxon>Micromonosporales</taxon>
        <taxon>Micromonosporaceae</taxon>
        <taxon>Spirilliplanes</taxon>
    </lineage>
</organism>
<evidence type="ECO:0000313" key="6">
    <source>
        <dbReference type="EMBL" id="GIJ01122.1"/>
    </source>
</evidence>
<comment type="caution">
    <text evidence="6">The sequence shown here is derived from an EMBL/GenBank/DDBJ whole genome shotgun (WGS) entry which is preliminary data.</text>
</comment>
<dbReference type="PANTHER" id="PTHR12599">
    <property type="entry name" value="PTERIN-4-ALPHA-CARBINOLAMINE DEHYDRATASE"/>
    <property type="match status" value="1"/>
</dbReference>
<reference evidence="6" key="1">
    <citation type="submission" date="2021-01" db="EMBL/GenBank/DDBJ databases">
        <title>Whole genome shotgun sequence of Spirilliplanes yamanashiensis NBRC 15828.</title>
        <authorList>
            <person name="Komaki H."/>
            <person name="Tamura T."/>
        </authorList>
    </citation>
    <scope>NUCLEOTIDE SEQUENCE</scope>
    <source>
        <strain evidence="6">NBRC 15828</strain>
    </source>
</reference>
<dbReference type="RefSeq" id="WP_203936460.1">
    <property type="nucleotide sequence ID" value="NZ_BAAAGJ010000005.1"/>
</dbReference>
<keyword evidence="5" id="KW-0456">Lyase</keyword>
<dbReference type="EMBL" id="BOOY01000003">
    <property type="protein sequence ID" value="GIJ01122.1"/>
    <property type="molecule type" value="Genomic_DNA"/>
</dbReference>
<comment type="similarity">
    <text evidence="2">Belongs to the pterin-4-alpha-carbinolamine dehydratase family.</text>
</comment>
<dbReference type="AlphaFoldDB" id="A0A8J4DG35"/>
<dbReference type="InterPro" id="IPR001533">
    <property type="entry name" value="Pterin_deHydtase"/>
</dbReference>
<evidence type="ECO:0000256" key="2">
    <source>
        <dbReference type="ARBA" id="ARBA00006472"/>
    </source>
</evidence>
<evidence type="ECO:0000256" key="4">
    <source>
        <dbReference type="ARBA" id="ARBA00021735"/>
    </source>
</evidence>
<dbReference type="Gene3D" id="3.30.1360.20">
    <property type="entry name" value="Transcriptional coactivator/pterin dehydratase"/>
    <property type="match status" value="1"/>
</dbReference>
<dbReference type="NCBIfam" id="NF002017">
    <property type="entry name" value="PRK00823.1-2"/>
    <property type="match status" value="1"/>
</dbReference>
<dbReference type="SUPFAM" id="SSF55248">
    <property type="entry name" value="PCD-like"/>
    <property type="match status" value="1"/>
</dbReference>
<dbReference type="PANTHER" id="PTHR12599:SF0">
    <property type="entry name" value="PTERIN-4-ALPHA-CARBINOLAMINE DEHYDRATASE"/>
    <property type="match status" value="1"/>
</dbReference>
<keyword evidence="7" id="KW-1185">Reference proteome</keyword>
<dbReference type="Proteomes" id="UP000652013">
    <property type="component" value="Unassembled WGS sequence"/>
</dbReference>
<name>A0A8J4DG35_9ACTN</name>
<gene>
    <name evidence="6" type="ORF">Sya03_04740</name>
</gene>
<dbReference type="GO" id="GO:0006729">
    <property type="term" value="P:tetrahydrobiopterin biosynthetic process"/>
    <property type="evidence" value="ECO:0007669"/>
    <property type="project" value="InterPro"/>
</dbReference>
<dbReference type="GO" id="GO:0008124">
    <property type="term" value="F:4-alpha-hydroxytetrahydrobiopterin dehydratase activity"/>
    <property type="evidence" value="ECO:0007669"/>
    <property type="project" value="UniProtKB-EC"/>
</dbReference>
<dbReference type="InterPro" id="IPR036428">
    <property type="entry name" value="PCD_sf"/>
</dbReference>
<comment type="catalytic activity">
    <reaction evidence="1">
        <text>(4aS,6R)-4a-hydroxy-L-erythro-5,6,7,8-tetrahydrobiopterin = (6R)-L-erythro-6,7-dihydrobiopterin + H2O</text>
        <dbReference type="Rhea" id="RHEA:11920"/>
        <dbReference type="ChEBI" id="CHEBI:15377"/>
        <dbReference type="ChEBI" id="CHEBI:15642"/>
        <dbReference type="ChEBI" id="CHEBI:43120"/>
        <dbReference type="EC" id="4.2.1.96"/>
    </reaction>
</comment>
<dbReference type="Pfam" id="PF01329">
    <property type="entry name" value="Pterin_4a"/>
    <property type="match status" value="1"/>
</dbReference>
<evidence type="ECO:0000256" key="3">
    <source>
        <dbReference type="ARBA" id="ARBA00013252"/>
    </source>
</evidence>
<evidence type="ECO:0000256" key="5">
    <source>
        <dbReference type="ARBA" id="ARBA00023239"/>
    </source>
</evidence>
<protein>
    <recommendedName>
        <fullName evidence="4">Putative pterin-4-alpha-carbinolamine dehydratase</fullName>
        <ecNumber evidence="3">4.2.1.96</ecNumber>
    </recommendedName>
</protein>
<evidence type="ECO:0000256" key="1">
    <source>
        <dbReference type="ARBA" id="ARBA00001554"/>
    </source>
</evidence>
<dbReference type="EC" id="4.2.1.96" evidence="3"/>
<evidence type="ECO:0000313" key="7">
    <source>
        <dbReference type="Proteomes" id="UP000652013"/>
    </source>
</evidence>
<proteinExistence type="inferred from homology"/>
<accession>A0A8J4DG35</accession>
<dbReference type="CDD" id="cd00488">
    <property type="entry name" value="PCD_DCoH"/>
    <property type="match status" value="1"/>
</dbReference>
<sequence>MAELLDADSVKNAVAVLDGWEGGPDAIVRTVGLQSFPVAIAVVDRVAVVAEEMNHHPDIDIRWRTLTFRCATHSAGGVTTRDIALANRIDRIVADAS</sequence>